<sequence>MEQHIAELLKQNQELILALQRTHGSSQKVTVQFEKFDEENENFDSFFERFQTYLDVQNIPADSRAKRYVRRTETNQRNGLNSAPSSLLEPLSYAKLGEADLCDKNGLPFFTESSNLMVFGTS</sequence>
<name>A0A4Y2JT27_ARAVE</name>
<dbReference type="AlphaFoldDB" id="A0A4Y2JT27"/>
<dbReference type="Proteomes" id="UP000499080">
    <property type="component" value="Unassembled WGS sequence"/>
</dbReference>
<evidence type="ECO:0000313" key="1">
    <source>
        <dbReference type="EMBL" id="GBM92306.1"/>
    </source>
</evidence>
<proteinExistence type="predicted"/>
<accession>A0A4Y2JT27</accession>
<evidence type="ECO:0000313" key="2">
    <source>
        <dbReference type="Proteomes" id="UP000499080"/>
    </source>
</evidence>
<reference evidence="1 2" key="1">
    <citation type="journal article" date="2019" name="Sci. Rep.">
        <title>Orb-weaving spider Araneus ventricosus genome elucidates the spidroin gene catalogue.</title>
        <authorList>
            <person name="Kono N."/>
            <person name="Nakamura H."/>
            <person name="Ohtoshi R."/>
            <person name="Moran D.A.P."/>
            <person name="Shinohara A."/>
            <person name="Yoshida Y."/>
            <person name="Fujiwara M."/>
            <person name="Mori M."/>
            <person name="Tomita M."/>
            <person name="Arakawa K."/>
        </authorList>
    </citation>
    <scope>NUCLEOTIDE SEQUENCE [LARGE SCALE GENOMIC DNA]</scope>
</reference>
<dbReference type="EMBL" id="BGPR01003778">
    <property type="protein sequence ID" value="GBM92306.1"/>
    <property type="molecule type" value="Genomic_DNA"/>
</dbReference>
<keyword evidence="2" id="KW-1185">Reference proteome</keyword>
<comment type="caution">
    <text evidence="1">The sequence shown here is derived from an EMBL/GenBank/DDBJ whole genome shotgun (WGS) entry which is preliminary data.</text>
</comment>
<organism evidence="1 2">
    <name type="scientific">Araneus ventricosus</name>
    <name type="common">Orbweaver spider</name>
    <name type="synonym">Epeira ventricosa</name>
    <dbReference type="NCBI Taxonomy" id="182803"/>
    <lineage>
        <taxon>Eukaryota</taxon>
        <taxon>Metazoa</taxon>
        <taxon>Ecdysozoa</taxon>
        <taxon>Arthropoda</taxon>
        <taxon>Chelicerata</taxon>
        <taxon>Arachnida</taxon>
        <taxon>Araneae</taxon>
        <taxon>Araneomorphae</taxon>
        <taxon>Entelegynae</taxon>
        <taxon>Araneoidea</taxon>
        <taxon>Araneidae</taxon>
        <taxon>Araneus</taxon>
    </lineage>
</organism>
<protein>
    <submittedName>
        <fullName evidence="1">Uncharacterized protein</fullName>
    </submittedName>
</protein>
<gene>
    <name evidence="1" type="ORF">AVEN_202308_1</name>
</gene>